<keyword evidence="2" id="KW-1185">Reference proteome</keyword>
<dbReference type="OrthoDB" id="6169716at2"/>
<dbReference type="EMBL" id="CP000510">
    <property type="protein sequence ID" value="ABM04203.1"/>
    <property type="molecule type" value="Genomic_DNA"/>
</dbReference>
<gene>
    <name evidence="1" type="ordered locus">Ping_2474</name>
</gene>
<dbReference type="Proteomes" id="UP000000639">
    <property type="component" value="Chromosome"/>
</dbReference>
<proteinExistence type="predicted"/>
<name>A1SXI8_PSYIN</name>
<dbReference type="KEGG" id="pin:Ping_2474"/>
<reference evidence="1 2" key="1">
    <citation type="submission" date="2007-01" db="EMBL/GenBank/DDBJ databases">
        <title>Complete sequence of Psychromonas ingrahamii 37.</title>
        <authorList>
            <consortium name="US DOE Joint Genome Institute"/>
            <person name="Copeland A."/>
            <person name="Lucas S."/>
            <person name="Lapidus A."/>
            <person name="Barry K."/>
            <person name="Detter J.C."/>
            <person name="Glavina del Rio T."/>
            <person name="Hammon N."/>
            <person name="Israni S."/>
            <person name="Dalin E."/>
            <person name="Tice H."/>
            <person name="Pitluck S."/>
            <person name="Thompson L.S."/>
            <person name="Brettin T."/>
            <person name="Bruce D."/>
            <person name="Han C."/>
            <person name="Tapia R."/>
            <person name="Schmutz J."/>
            <person name="Larimer F."/>
            <person name="Land M."/>
            <person name="Hauser L."/>
            <person name="Kyrpides N."/>
            <person name="Ivanova N."/>
            <person name="Staley J."/>
            <person name="Richardson P."/>
        </authorList>
    </citation>
    <scope>NUCLEOTIDE SEQUENCE [LARGE SCALE GENOMIC DNA]</scope>
    <source>
        <strain evidence="1 2">37</strain>
    </source>
</reference>
<evidence type="ECO:0000313" key="2">
    <source>
        <dbReference type="Proteomes" id="UP000000639"/>
    </source>
</evidence>
<organism evidence="1 2">
    <name type="scientific">Psychromonas ingrahamii (strain DSM 17664 / CCUG 51855 / 37)</name>
    <dbReference type="NCBI Taxonomy" id="357804"/>
    <lineage>
        <taxon>Bacteria</taxon>
        <taxon>Pseudomonadati</taxon>
        <taxon>Pseudomonadota</taxon>
        <taxon>Gammaproteobacteria</taxon>
        <taxon>Alteromonadales</taxon>
        <taxon>Psychromonadaceae</taxon>
        <taxon>Psychromonas</taxon>
    </lineage>
</organism>
<dbReference type="RefSeq" id="WP_011770763.1">
    <property type="nucleotide sequence ID" value="NC_008709.1"/>
</dbReference>
<accession>A1SXI8</accession>
<protein>
    <submittedName>
        <fullName evidence="1">Uncharacterized protein</fullName>
    </submittedName>
</protein>
<dbReference type="AlphaFoldDB" id="A1SXI8"/>
<evidence type="ECO:0000313" key="1">
    <source>
        <dbReference type="EMBL" id="ABM04203.1"/>
    </source>
</evidence>
<dbReference type="eggNOG" id="ENOG5031M9V">
    <property type="taxonomic scope" value="Bacteria"/>
</dbReference>
<dbReference type="HOGENOM" id="CLU_2344588_0_0_6"/>
<sequence length="97" mass="11298">MKLSLEEHINMVLFQADLLNTCCVANEAHDEYQLIAEHLNSYIVCNDHTICEDMLEDILHMSLSLDDDELLSDYVSQTEFERVINDLKEHLITNFPK</sequence>